<evidence type="ECO:0000313" key="1">
    <source>
        <dbReference type="EMBL" id="CAB3992982.1"/>
    </source>
</evidence>
<proteinExistence type="predicted"/>
<keyword evidence="2" id="KW-1185">Reference proteome</keyword>
<dbReference type="EMBL" id="CACRXK020002163">
    <property type="protein sequence ID" value="CAB3992982.1"/>
    <property type="molecule type" value="Genomic_DNA"/>
</dbReference>
<accession>A0A7D9DT96</accession>
<reference evidence="1" key="1">
    <citation type="submission" date="2020-04" db="EMBL/GenBank/DDBJ databases">
        <authorList>
            <person name="Alioto T."/>
            <person name="Alioto T."/>
            <person name="Gomez Garrido J."/>
        </authorList>
    </citation>
    <scope>NUCLEOTIDE SEQUENCE</scope>
    <source>
        <strain evidence="1">A484AB</strain>
    </source>
</reference>
<evidence type="ECO:0000313" key="2">
    <source>
        <dbReference type="Proteomes" id="UP001152795"/>
    </source>
</evidence>
<dbReference type="OrthoDB" id="5990272at2759"/>
<organism evidence="1 2">
    <name type="scientific">Paramuricea clavata</name>
    <name type="common">Red gorgonian</name>
    <name type="synonym">Violescent sea-whip</name>
    <dbReference type="NCBI Taxonomy" id="317549"/>
    <lineage>
        <taxon>Eukaryota</taxon>
        <taxon>Metazoa</taxon>
        <taxon>Cnidaria</taxon>
        <taxon>Anthozoa</taxon>
        <taxon>Octocorallia</taxon>
        <taxon>Malacalcyonacea</taxon>
        <taxon>Plexauridae</taxon>
        <taxon>Paramuricea</taxon>
    </lineage>
</organism>
<dbReference type="SUPFAM" id="SSF56219">
    <property type="entry name" value="DNase I-like"/>
    <property type="match status" value="1"/>
</dbReference>
<gene>
    <name evidence="1" type="ORF">PACLA_8A036048</name>
</gene>
<feature type="non-terminal residue" evidence="1">
    <location>
        <position position="1"/>
    </location>
</feature>
<dbReference type="InterPro" id="IPR036691">
    <property type="entry name" value="Endo/exonu/phosph_ase_sf"/>
</dbReference>
<dbReference type="Gene3D" id="3.60.10.10">
    <property type="entry name" value="Endonuclease/exonuclease/phosphatase"/>
    <property type="match status" value="1"/>
</dbReference>
<feature type="non-terminal residue" evidence="1">
    <location>
        <position position="175"/>
    </location>
</feature>
<name>A0A7D9DT96_PARCT</name>
<dbReference type="AlphaFoldDB" id="A0A7D9DT96"/>
<dbReference type="Proteomes" id="UP001152795">
    <property type="component" value="Unassembled WGS sequence"/>
</dbReference>
<protein>
    <submittedName>
        <fullName evidence="1">Uncharacterized protein</fullName>
    </submittedName>
</protein>
<comment type="caution">
    <text evidence="1">The sequence shown here is derived from an EMBL/GenBank/DDBJ whole genome shotgun (WGS) entry which is preliminary data.</text>
</comment>
<sequence>GLIGKPGSYYKSNRSTFLWDTRAGVNTNQYNNVPVHSGECLGLLLHHNNLPEFARQISHRRNTLNIAHINIRNLRHKVDEVRLLLQICHLEILAITETHLDSKISNQQLEVENYKIFRRDREGKQGGGCLIYLMNNICAIRLRSLEATEIEQIWLRINSTTFFENFDRNLEKVWL</sequence>